<feature type="domain" description="DUF397" evidence="1">
    <location>
        <begin position="6"/>
        <end position="55"/>
    </location>
</feature>
<organism evidence="2 3">
    <name type="scientific">Pseudonocardia sulfidoxydans NBRC 16205</name>
    <dbReference type="NCBI Taxonomy" id="1223511"/>
    <lineage>
        <taxon>Bacteria</taxon>
        <taxon>Bacillati</taxon>
        <taxon>Actinomycetota</taxon>
        <taxon>Actinomycetes</taxon>
        <taxon>Pseudonocardiales</taxon>
        <taxon>Pseudonocardiaceae</taxon>
        <taxon>Pseudonocardia</taxon>
    </lineage>
</organism>
<dbReference type="Pfam" id="PF04149">
    <property type="entry name" value="DUF397"/>
    <property type="match status" value="1"/>
</dbReference>
<dbReference type="RefSeq" id="WP_147106048.1">
    <property type="nucleotide sequence ID" value="NZ_BJVJ01000017.1"/>
</dbReference>
<dbReference type="OrthoDB" id="4330022at2"/>
<name>A0A511DHN5_9PSEU</name>
<dbReference type="InterPro" id="IPR007278">
    <property type="entry name" value="DUF397"/>
</dbReference>
<dbReference type="Proteomes" id="UP000321685">
    <property type="component" value="Unassembled WGS sequence"/>
</dbReference>
<protein>
    <recommendedName>
        <fullName evidence="1">DUF397 domain-containing protein</fullName>
    </recommendedName>
</protein>
<dbReference type="EMBL" id="BJVJ01000017">
    <property type="protein sequence ID" value="GEL23274.1"/>
    <property type="molecule type" value="Genomic_DNA"/>
</dbReference>
<accession>A0A511DHN5</accession>
<reference evidence="2 3" key="1">
    <citation type="submission" date="2019-07" db="EMBL/GenBank/DDBJ databases">
        <title>Whole genome shotgun sequence of Pseudonocardia sulfidoxydans NBRC 16205.</title>
        <authorList>
            <person name="Hosoyama A."/>
            <person name="Uohara A."/>
            <person name="Ohji S."/>
            <person name="Ichikawa N."/>
        </authorList>
    </citation>
    <scope>NUCLEOTIDE SEQUENCE [LARGE SCALE GENOMIC DNA]</scope>
    <source>
        <strain evidence="2 3">NBRC 16205</strain>
    </source>
</reference>
<sequence>MEIEAEFAKSSACHSGSCVEVRITDTIVSVRNTDTPEQQADFTHEEWSAFLIGVKSGEFDLRSADRIPVPTP</sequence>
<evidence type="ECO:0000313" key="2">
    <source>
        <dbReference type="EMBL" id="GEL23274.1"/>
    </source>
</evidence>
<evidence type="ECO:0000259" key="1">
    <source>
        <dbReference type="Pfam" id="PF04149"/>
    </source>
</evidence>
<evidence type="ECO:0000313" key="3">
    <source>
        <dbReference type="Proteomes" id="UP000321685"/>
    </source>
</evidence>
<keyword evidence="3" id="KW-1185">Reference proteome</keyword>
<proteinExistence type="predicted"/>
<comment type="caution">
    <text evidence="2">The sequence shown here is derived from an EMBL/GenBank/DDBJ whole genome shotgun (WGS) entry which is preliminary data.</text>
</comment>
<gene>
    <name evidence="2" type="ORF">PSU4_22280</name>
</gene>
<dbReference type="AlphaFoldDB" id="A0A511DHN5"/>